<accession>A0A380YKK7</accession>
<sequence>MIIVSSELVSYPLVSVVIATYNQVRFIEKTLLSVLAQKCNFSFEVIIADDGSNDGERELLRELQRKYSSSVMLVFNDINLMVTYNYINAIKIARGKYIATLDGDDYWIAEDKLQRQINILENNEDVSIVYTGYRQFDDETGKILHEIKYWNSVAVNKKGKESALSFALDEVSYPLGSSACFRRENYLQGCKKYEPLISTPYSAGEGTILNISMCMSGYFRFIPEIMVAYRVLNSSLCHFETPEQQLDFAFRYLRHRLLVAELLHLDMIKVIRYSLWKLFKLAVYLGELDIYEQKLKQLEYDKPDAFSKWLLWFYNNKFMLLGGRLFGESLYLFKFIKRSFRK</sequence>
<keyword evidence="3" id="KW-0808">Transferase</keyword>
<feature type="domain" description="Glycosyltransferase 2-like" evidence="1">
    <location>
        <begin position="15"/>
        <end position="161"/>
    </location>
</feature>
<dbReference type="Proteomes" id="UP000254424">
    <property type="component" value="Unassembled WGS sequence"/>
</dbReference>
<name>A0A380YKK7_9BACE</name>
<dbReference type="PANTHER" id="PTHR22916:SF3">
    <property type="entry name" value="UDP-GLCNAC:BETAGAL BETA-1,3-N-ACETYLGLUCOSAMINYLTRANSFERASE-LIKE PROTEIN 1"/>
    <property type="match status" value="1"/>
</dbReference>
<dbReference type="KEGG" id="beg:INE88_03495"/>
<evidence type="ECO:0000259" key="1">
    <source>
        <dbReference type="Pfam" id="PF00535"/>
    </source>
</evidence>
<organism evidence="3 4">
    <name type="scientific">Bacteroides eggerthii</name>
    <dbReference type="NCBI Taxonomy" id="28111"/>
    <lineage>
        <taxon>Bacteria</taxon>
        <taxon>Pseudomonadati</taxon>
        <taxon>Bacteroidota</taxon>
        <taxon>Bacteroidia</taxon>
        <taxon>Bacteroidales</taxon>
        <taxon>Bacteroidaceae</taxon>
        <taxon>Bacteroides</taxon>
    </lineage>
</organism>
<dbReference type="InterPro" id="IPR029044">
    <property type="entry name" value="Nucleotide-diphossugar_trans"/>
</dbReference>
<evidence type="ECO:0000313" key="4">
    <source>
        <dbReference type="Proteomes" id="UP000254424"/>
    </source>
</evidence>
<gene>
    <name evidence="3" type="primary">kfoC_3</name>
    <name evidence="2" type="ORF">INE88_03495</name>
    <name evidence="3" type="ORF">NCTC11155_01362</name>
</gene>
<dbReference type="Gene3D" id="3.90.550.10">
    <property type="entry name" value="Spore Coat Polysaccharide Biosynthesis Protein SpsA, Chain A"/>
    <property type="match status" value="1"/>
</dbReference>
<reference evidence="3 4" key="1">
    <citation type="submission" date="2018-06" db="EMBL/GenBank/DDBJ databases">
        <authorList>
            <consortium name="Pathogen Informatics"/>
            <person name="Doyle S."/>
        </authorList>
    </citation>
    <scope>NUCLEOTIDE SEQUENCE [LARGE SCALE GENOMIC DNA]</scope>
    <source>
        <strain evidence="3 4">NCTC11155</strain>
    </source>
</reference>
<evidence type="ECO:0000313" key="2">
    <source>
        <dbReference type="EMBL" id="QUT46660.1"/>
    </source>
</evidence>
<dbReference type="STRING" id="483216.BACEGG_02475"/>
<dbReference type="AlphaFoldDB" id="A0A380YKK7"/>
<reference evidence="2" key="2">
    <citation type="journal article" date="2021" name="PLoS Genet.">
        <title>Mobile Type VI secretion system loci of the gut Bacteroidales display extensive intra-ecosystem transfer, multi-species spread and geographical clustering.</title>
        <authorList>
            <person name="Garcia-Bayona L."/>
            <person name="Coyne M.J."/>
            <person name="Comstock L.E."/>
        </authorList>
    </citation>
    <scope>NUCLEOTIDE SEQUENCE</scope>
    <source>
        <strain evidence="2">CL11T00C20</strain>
    </source>
</reference>
<dbReference type="EMBL" id="UFSX01000001">
    <property type="protein sequence ID" value="SUV29379.1"/>
    <property type="molecule type" value="Genomic_DNA"/>
</dbReference>
<dbReference type="Pfam" id="PF00535">
    <property type="entry name" value="Glycos_transf_2"/>
    <property type="match status" value="1"/>
</dbReference>
<dbReference type="OrthoDB" id="199095at2"/>
<proteinExistence type="predicted"/>
<dbReference type="GO" id="GO:0016758">
    <property type="term" value="F:hexosyltransferase activity"/>
    <property type="evidence" value="ECO:0007669"/>
    <property type="project" value="UniProtKB-ARBA"/>
</dbReference>
<dbReference type="InterPro" id="IPR001173">
    <property type="entry name" value="Glyco_trans_2-like"/>
</dbReference>
<dbReference type="SUPFAM" id="SSF53448">
    <property type="entry name" value="Nucleotide-diphospho-sugar transferases"/>
    <property type="match status" value="1"/>
</dbReference>
<dbReference type="PANTHER" id="PTHR22916">
    <property type="entry name" value="GLYCOSYLTRANSFERASE"/>
    <property type="match status" value="1"/>
</dbReference>
<dbReference type="EMBL" id="CP072227">
    <property type="protein sequence ID" value="QUT46660.1"/>
    <property type="molecule type" value="Genomic_DNA"/>
</dbReference>
<protein>
    <submittedName>
        <fullName evidence="2">Glycosyl transferase family 2</fullName>
    </submittedName>
    <submittedName>
        <fullName evidence="3">Glycosyltransferase</fullName>
    </submittedName>
</protein>
<dbReference type="GeneID" id="93071272"/>
<evidence type="ECO:0000313" key="3">
    <source>
        <dbReference type="EMBL" id="SUV29379.1"/>
    </source>
</evidence>
<dbReference type="Proteomes" id="UP000679226">
    <property type="component" value="Chromosome"/>
</dbReference>
<dbReference type="RefSeq" id="WP_004290796.1">
    <property type="nucleotide sequence ID" value="NZ_CABKNQ010000018.1"/>
</dbReference>